<feature type="binding site" evidence="5">
    <location>
        <begin position="108"/>
        <end position="109"/>
    </location>
    <ligand>
        <name>ATP</name>
        <dbReference type="ChEBI" id="CHEBI:30616"/>
    </ligand>
</feature>
<dbReference type="STRING" id="1437425.CSEC_0056"/>
<evidence type="ECO:0000313" key="7">
    <source>
        <dbReference type="Proteomes" id="UP000031552"/>
    </source>
</evidence>
<keyword evidence="3 5" id="KW-0067">ATP-binding</keyword>
<keyword evidence="7" id="KW-1185">Reference proteome</keyword>
<feature type="binding site" evidence="5">
    <location>
        <position position="93"/>
    </location>
    <ligand>
        <name>ATP</name>
        <dbReference type="ChEBI" id="CHEBI:30616"/>
    </ligand>
</feature>
<reference evidence="6" key="1">
    <citation type="submission" date="2013-12" db="EMBL/GenBank/DDBJ databases">
        <authorList>
            <person name="Linke B."/>
        </authorList>
    </citation>
    <scope>NUCLEOTIDE SEQUENCE [LARGE SCALE GENOMIC DNA]</scope>
    <source>
        <strain evidence="6">CRIB-18</strain>
    </source>
</reference>
<evidence type="ECO:0000256" key="3">
    <source>
        <dbReference type="ARBA" id="ARBA00022840"/>
    </source>
</evidence>
<dbReference type="SUPFAM" id="SSF54211">
    <property type="entry name" value="Ribosomal protein S5 domain 2-like"/>
    <property type="match status" value="1"/>
</dbReference>
<feature type="binding site" evidence="5">
    <location>
        <position position="88"/>
    </location>
    <ligand>
        <name>ATP</name>
        <dbReference type="ChEBI" id="CHEBI:30616"/>
    </ligand>
</feature>
<dbReference type="EMBL" id="CCEJ010000001">
    <property type="protein sequence ID" value="CDR32900.1"/>
    <property type="molecule type" value="Genomic_DNA"/>
</dbReference>
<dbReference type="GO" id="GO:0051082">
    <property type="term" value="F:unfolded protein binding"/>
    <property type="evidence" value="ECO:0007669"/>
    <property type="project" value="InterPro"/>
</dbReference>
<dbReference type="GO" id="GO:0005524">
    <property type="term" value="F:ATP binding"/>
    <property type="evidence" value="ECO:0007669"/>
    <property type="project" value="UniProtKB-KW"/>
</dbReference>
<dbReference type="PANTHER" id="PTHR11528">
    <property type="entry name" value="HEAT SHOCK PROTEIN 90 FAMILY MEMBER"/>
    <property type="match status" value="1"/>
</dbReference>
<evidence type="ECO:0000256" key="1">
    <source>
        <dbReference type="ARBA" id="ARBA00008239"/>
    </source>
</evidence>
<evidence type="ECO:0000256" key="5">
    <source>
        <dbReference type="PIRSR" id="PIRSR002583-1"/>
    </source>
</evidence>
<dbReference type="InterPro" id="IPR020575">
    <property type="entry name" value="Hsp90_N"/>
</dbReference>
<dbReference type="Gene3D" id="3.30.565.10">
    <property type="entry name" value="Histidine kinase-like ATPase, C-terminal domain"/>
    <property type="match status" value="1"/>
</dbReference>
<name>A0A090CZM6_9BACT</name>
<dbReference type="AlphaFoldDB" id="A0A090CZM6"/>
<proteinExistence type="inferred from homology"/>
<feature type="binding site" evidence="5">
    <location>
        <position position="46"/>
    </location>
    <ligand>
        <name>ATP</name>
        <dbReference type="ChEBI" id="CHEBI:30616"/>
    </ligand>
</feature>
<dbReference type="PIRSF" id="PIRSF002583">
    <property type="entry name" value="Hsp90"/>
    <property type="match status" value="1"/>
</dbReference>
<protein>
    <submittedName>
        <fullName evidence="6">Chaperone protein htpG</fullName>
    </submittedName>
</protein>
<dbReference type="CDD" id="cd16927">
    <property type="entry name" value="HATPase_Hsp90-like"/>
    <property type="match status" value="1"/>
</dbReference>
<dbReference type="FunFam" id="3.30.230.80:FF:000008">
    <property type="entry name" value="Molecular chaperone HtpG"/>
    <property type="match status" value="1"/>
</dbReference>
<dbReference type="Pfam" id="PF13589">
    <property type="entry name" value="HATPase_c_3"/>
    <property type="match status" value="1"/>
</dbReference>
<dbReference type="SUPFAM" id="SSF55874">
    <property type="entry name" value="ATPase domain of HSP90 chaperone/DNA topoisomerase II/histidine kinase"/>
    <property type="match status" value="1"/>
</dbReference>
<accession>A0A090CZM6</accession>
<dbReference type="Gene3D" id="3.30.230.80">
    <property type="match status" value="1"/>
</dbReference>
<dbReference type="Proteomes" id="UP000031552">
    <property type="component" value="Unassembled WGS sequence"/>
</dbReference>
<reference evidence="6" key="2">
    <citation type="submission" date="2014-09" db="EMBL/GenBank/DDBJ databases">
        <title>Criblamydia sequanensis harbors a mega-plasmid encoding arsenite resistance.</title>
        <authorList>
            <person name="Bertelli C."/>
            <person name="Goesmann A."/>
            <person name="Greub G."/>
        </authorList>
    </citation>
    <scope>NUCLEOTIDE SEQUENCE [LARGE SCALE GENOMIC DNA]</scope>
    <source>
        <strain evidence="6">CRIB-18</strain>
    </source>
</reference>
<dbReference type="InterPro" id="IPR020568">
    <property type="entry name" value="Ribosomal_Su5_D2-typ_SF"/>
</dbReference>
<dbReference type="Gene3D" id="3.40.50.11260">
    <property type="match status" value="1"/>
</dbReference>
<dbReference type="PRINTS" id="PR00775">
    <property type="entry name" value="HEATSHOCK90"/>
</dbReference>
<keyword evidence="4" id="KW-0143">Chaperone</keyword>
<dbReference type="SUPFAM" id="SSF110942">
    <property type="entry name" value="HSP90 C-terminal domain"/>
    <property type="match status" value="1"/>
</dbReference>
<gene>
    <name evidence="6" type="primary">htpG</name>
    <name evidence="6" type="ORF">CSEC_0056</name>
</gene>
<feature type="binding site" evidence="5">
    <location>
        <position position="42"/>
    </location>
    <ligand>
        <name>ATP</name>
        <dbReference type="ChEBI" id="CHEBI:30616"/>
    </ligand>
</feature>
<feature type="binding site" evidence="5">
    <location>
        <position position="180"/>
    </location>
    <ligand>
        <name>ATP</name>
        <dbReference type="ChEBI" id="CHEBI:30616"/>
    </ligand>
</feature>
<dbReference type="Gene3D" id="1.20.120.790">
    <property type="entry name" value="Heat shock protein 90, C-terminal domain"/>
    <property type="match status" value="1"/>
</dbReference>
<organism evidence="6 7">
    <name type="scientific">Candidatus Criblamydia sequanensis CRIB-18</name>
    <dbReference type="NCBI Taxonomy" id="1437425"/>
    <lineage>
        <taxon>Bacteria</taxon>
        <taxon>Pseudomonadati</taxon>
        <taxon>Chlamydiota</taxon>
        <taxon>Chlamydiia</taxon>
        <taxon>Parachlamydiales</taxon>
        <taxon>Candidatus Criblamydiaceae</taxon>
        <taxon>Candidatus Criblamydia</taxon>
    </lineage>
</organism>
<comment type="similarity">
    <text evidence="1">Belongs to the heat shock protein 90 family.</text>
</comment>
<sequence>MDSINLKMASKMTKKNLQIHSENILPIIKRWLYSSRDIFVRELVSNACDALQKLKILKDQGKADLSGSDELKIEIVLNKENKTITFKDNGIGMTLDEVDRYISQIAFSGAEDFVKQYEANQESEAIIGHFGLGFYSSYMVAKKVEINTLSYLPGSLGAFWECDGSSQYELKQSEKKDRGTEITLYLDEEHLEFLEETFFSEVLDRYCRFLPYAIYLDGKRTNEKEPLWIKSASSLSDSDYLDFFRYLYPFEEEPLFWLHLNVDYPFHLKGILYFPRFKRDSDLTKSHIALYCNRVFVADSCKDILPNYLMTLKGVIDSPDIPLNVSRSSLQIDRTVKQLGAHISKKVADSLIQLFKNKKDKFISAWDDISIMLKLGILEDDKFYDRVKEALIFKTLKNEWITFDDYLSRYKETYKNKVFYLRGEEASSHLVDLYREKGIEVLISSSPLDLPLMQTLERKNSGVKFERVDALIHEDLIDRSREKSILDESGVSQSTKLSSLFKNLLGEDDKLEVVATSLAGDKLPGFLVMSEEERRLRDYMATFNNGAFEDKIDSLMQKRTFVINTNNPLVLTVDQLSEKEPELAKAIAKQIFELSLVSQKEMPPKQFNSFIENTTHLLESLSLKILKEEKAR</sequence>
<dbReference type="NCBIfam" id="NF003555">
    <property type="entry name" value="PRK05218.1"/>
    <property type="match status" value="1"/>
</dbReference>
<comment type="caution">
    <text evidence="6">The sequence shown here is derived from an EMBL/GenBank/DDBJ whole genome shotgun (WGS) entry which is preliminary data.</text>
</comment>
<dbReference type="eggNOG" id="COG0326">
    <property type="taxonomic scope" value="Bacteria"/>
</dbReference>
<feature type="binding site" evidence="5">
    <location>
        <position position="327"/>
    </location>
    <ligand>
        <name>ATP</name>
        <dbReference type="ChEBI" id="CHEBI:30616"/>
    </ligand>
</feature>
<evidence type="ECO:0000256" key="2">
    <source>
        <dbReference type="ARBA" id="ARBA00022741"/>
    </source>
</evidence>
<keyword evidence="2 5" id="KW-0547">Nucleotide-binding</keyword>
<dbReference type="InterPro" id="IPR001404">
    <property type="entry name" value="Hsp90_fam"/>
</dbReference>
<dbReference type="InterPro" id="IPR037196">
    <property type="entry name" value="HSP90_C"/>
</dbReference>
<evidence type="ECO:0000256" key="4">
    <source>
        <dbReference type="ARBA" id="ARBA00023186"/>
    </source>
</evidence>
<dbReference type="GO" id="GO:0140662">
    <property type="term" value="F:ATP-dependent protein folding chaperone"/>
    <property type="evidence" value="ECO:0007669"/>
    <property type="project" value="InterPro"/>
</dbReference>
<evidence type="ECO:0000313" key="6">
    <source>
        <dbReference type="EMBL" id="CDR32900.1"/>
    </source>
</evidence>
<dbReference type="InterPro" id="IPR036890">
    <property type="entry name" value="HATPase_C_sf"/>
</dbReference>
<dbReference type="GO" id="GO:0016887">
    <property type="term" value="F:ATP hydrolysis activity"/>
    <property type="evidence" value="ECO:0007669"/>
    <property type="project" value="InterPro"/>
</dbReference>
<dbReference type="Pfam" id="PF00183">
    <property type="entry name" value="HSP90"/>
    <property type="match status" value="1"/>
</dbReference>